<evidence type="ECO:0000313" key="4">
    <source>
        <dbReference type="Proteomes" id="UP001213000"/>
    </source>
</evidence>
<feature type="transmembrane region" description="Helical" evidence="2">
    <location>
        <begin position="250"/>
        <end position="273"/>
    </location>
</feature>
<evidence type="ECO:0000256" key="2">
    <source>
        <dbReference type="SAM" id="Phobius"/>
    </source>
</evidence>
<dbReference type="Proteomes" id="UP001213000">
    <property type="component" value="Unassembled WGS sequence"/>
</dbReference>
<dbReference type="AlphaFoldDB" id="A0AAD5YQ71"/>
<keyword evidence="2" id="KW-0812">Transmembrane</keyword>
<reference evidence="3" key="1">
    <citation type="submission" date="2022-07" db="EMBL/GenBank/DDBJ databases">
        <title>Genome Sequence of Leucocoprinus birnbaumii.</title>
        <authorList>
            <person name="Buettner E."/>
        </authorList>
    </citation>
    <scope>NUCLEOTIDE SEQUENCE</scope>
    <source>
        <strain evidence="3">VT141</strain>
    </source>
</reference>
<sequence length="348" mass="38153">MGVGETPYQNSWVETKAHHPFSAPASVVIVFSSVMNLSAGDDQIINAINLSVSTSSSRVTRSTNDSCIPLSVPFLGSWKESGGVMAIWCRIPESLDLWPTSLNESLNNHRRELLYTIDLPTTLDSSFLFSFYMTNITDIMRQEKNLRPIMRATQGTLVWPGASLVALGSLSLWEDLSSPAVAALGLPKQFTKQFLYNVHSALQDPSPPTLQNNNSASIKIIFDILTKDIYAGTASVENTVLGGFSIVGGIWTFVDGVFGLIFGCTLGFILFGLKPLSVYGLVHSFTDPKPDLYTKDLRLTPDDYERIVRTLHQHLLDTGGLYAETKRLNEGGSSSEREKLVSCGNEHA</sequence>
<evidence type="ECO:0000313" key="3">
    <source>
        <dbReference type="EMBL" id="KAJ3561583.1"/>
    </source>
</evidence>
<comment type="caution">
    <text evidence="3">The sequence shown here is derived from an EMBL/GenBank/DDBJ whole genome shotgun (WGS) entry which is preliminary data.</text>
</comment>
<protein>
    <submittedName>
        <fullName evidence="3">Uncharacterized protein</fullName>
    </submittedName>
</protein>
<organism evidence="3 4">
    <name type="scientific">Leucocoprinus birnbaumii</name>
    <dbReference type="NCBI Taxonomy" id="56174"/>
    <lineage>
        <taxon>Eukaryota</taxon>
        <taxon>Fungi</taxon>
        <taxon>Dikarya</taxon>
        <taxon>Basidiomycota</taxon>
        <taxon>Agaricomycotina</taxon>
        <taxon>Agaricomycetes</taxon>
        <taxon>Agaricomycetidae</taxon>
        <taxon>Agaricales</taxon>
        <taxon>Agaricineae</taxon>
        <taxon>Agaricaceae</taxon>
        <taxon>Leucocoprinus</taxon>
    </lineage>
</organism>
<keyword evidence="2" id="KW-0472">Membrane</keyword>
<dbReference type="EMBL" id="JANIEX010000983">
    <property type="protein sequence ID" value="KAJ3561583.1"/>
    <property type="molecule type" value="Genomic_DNA"/>
</dbReference>
<evidence type="ECO:0000256" key="1">
    <source>
        <dbReference type="SAM" id="MobiDB-lite"/>
    </source>
</evidence>
<keyword evidence="4" id="KW-1185">Reference proteome</keyword>
<accession>A0AAD5YQ71</accession>
<keyword evidence="2" id="KW-1133">Transmembrane helix</keyword>
<name>A0AAD5YQ71_9AGAR</name>
<proteinExistence type="predicted"/>
<feature type="region of interest" description="Disordered" evidence="1">
    <location>
        <begin position="329"/>
        <end position="348"/>
    </location>
</feature>
<gene>
    <name evidence="3" type="ORF">NP233_g10105</name>
</gene>